<dbReference type="Pfam" id="PF01717">
    <property type="entry name" value="Meth_synt_2"/>
    <property type="match status" value="1"/>
</dbReference>
<accession>A0A060S9M9</accession>
<dbReference type="InterPro" id="IPR002629">
    <property type="entry name" value="Met_Synth_C/arc"/>
</dbReference>
<feature type="domain" description="Cobalamin-independent methionine synthase MetE C-terminal/archaeal" evidence="1">
    <location>
        <begin position="17"/>
        <end position="298"/>
    </location>
</feature>
<dbReference type="GO" id="GO:0008270">
    <property type="term" value="F:zinc ion binding"/>
    <property type="evidence" value="ECO:0007669"/>
    <property type="project" value="InterPro"/>
</dbReference>
<dbReference type="HOGENOM" id="CLU_058877_0_0_1"/>
<dbReference type="PANTHER" id="PTHR43844">
    <property type="entry name" value="METHIONINE SYNTHASE"/>
    <property type="match status" value="1"/>
</dbReference>
<evidence type="ECO:0000259" key="1">
    <source>
        <dbReference type="Pfam" id="PF01717"/>
    </source>
</evidence>
<name>A0A060S9M9_PYCCI</name>
<dbReference type="Proteomes" id="UP000029665">
    <property type="component" value="Unassembled WGS sequence"/>
</dbReference>
<dbReference type="PANTHER" id="PTHR43844:SF2">
    <property type="entry name" value="SYNTHASE, VITAMIN-B12 INDEPENDENT, PUTATIVE (AFU_ORTHOLOGUE AFUA_3G12060)-RELATED"/>
    <property type="match status" value="1"/>
</dbReference>
<dbReference type="STRING" id="5643.A0A060S9M9"/>
<sequence length="309" mass="35425">MFFSRAEHIGSLKRPCVLLQKRDAFQQGKCSAEELRACEDENIAEVVRMQLDLGLTTVTDGEYRRIIFYDGFFEHLGGLKVLNDPPQNIFQGKLERTGPLYGEAFDFLRKVAGPENVDKLKHTMGSPEWYHFRHGKHTYEPTAYANDDEYFADLAKIYQAEIHDLYVRGCRRIQIDDPILTCFCDESYRQLMEQDGVNAEELFDTYIRVLNGCIQNKPPDLAMGIHLCRGNVKLDRQPFTRGPYDRIAKKLFNDLDFDTYYLEYDTEKAGSFEPLKHLPPAKRVVLGLVSTKIPEVLSSPLNYDCGGGS</sequence>
<organism evidence="2 3">
    <name type="scientific">Pycnoporus cinnabarinus</name>
    <name type="common">Cinnabar-red polypore</name>
    <name type="synonym">Trametes cinnabarina</name>
    <dbReference type="NCBI Taxonomy" id="5643"/>
    <lineage>
        <taxon>Eukaryota</taxon>
        <taxon>Fungi</taxon>
        <taxon>Dikarya</taxon>
        <taxon>Basidiomycota</taxon>
        <taxon>Agaricomycotina</taxon>
        <taxon>Agaricomycetes</taxon>
        <taxon>Polyporales</taxon>
        <taxon>Polyporaceae</taxon>
        <taxon>Trametes</taxon>
    </lineage>
</organism>
<dbReference type="SUPFAM" id="SSF51726">
    <property type="entry name" value="UROD/MetE-like"/>
    <property type="match status" value="1"/>
</dbReference>
<dbReference type="AlphaFoldDB" id="A0A060S9M9"/>
<dbReference type="GO" id="GO:0009086">
    <property type="term" value="P:methionine biosynthetic process"/>
    <property type="evidence" value="ECO:0007669"/>
    <property type="project" value="InterPro"/>
</dbReference>
<gene>
    <name evidence="2" type="ORF">BN946_scf184844.g59</name>
</gene>
<dbReference type="OMA" id="YGEAFDF"/>
<proteinExistence type="predicted"/>
<reference evidence="2" key="1">
    <citation type="submission" date="2014-01" db="EMBL/GenBank/DDBJ databases">
        <title>The genome of the white-rot fungus Pycnoporus cinnabarinus: a basidiomycete model with a versatile arsenal for lignocellulosic biomass breakdown.</title>
        <authorList>
            <person name="Levasseur A."/>
            <person name="Lomascolo A."/>
            <person name="Ruiz-Duenas F.J."/>
            <person name="Uzan E."/>
            <person name="Piumi F."/>
            <person name="Kues U."/>
            <person name="Ram A.F.J."/>
            <person name="Murat C."/>
            <person name="Haon M."/>
            <person name="Benoit I."/>
            <person name="Arfi Y."/>
            <person name="Chevret D."/>
            <person name="Drula E."/>
            <person name="Kwon M.J."/>
            <person name="Gouret P."/>
            <person name="Lesage-Meessen L."/>
            <person name="Lombard V."/>
            <person name="Mariette J."/>
            <person name="Noirot C."/>
            <person name="Park J."/>
            <person name="Patyshakuliyeva A."/>
            <person name="Wieneger R.A.B."/>
            <person name="Wosten H.A.B."/>
            <person name="Martin F."/>
            <person name="Coutinho P.M."/>
            <person name="de Vries R."/>
            <person name="Martinez A.T."/>
            <person name="Klopp C."/>
            <person name="Pontarotti P."/>
            <person name="Henrissat B."/>
            <person name="Record E."/>
        </authorList>
    </citation>
    <scope>NUCLEOTIDE SEQUENCE [LARGE SCALE GENOMIC DNA]</scope>
    <source>
        <strain evidence="2">BRFM137</strain>
    </source>
</reference>
<keyword evidence="3" id="KW-1185">Reference proteome</keyword>
<dbReference type="CDD" id="cd03311">
    <property type="entry name" value="CIMS_C_terminal_like"/>
    <property type="match status" value="1"/>
</dbReference>
<evidence type="ECO:0000313" key="3">
    <source>
        <dbReference type="Proteomes" id="UP000029665"/>
    </source>
</evidence>
<comment type="caution">
    <text evidence="2">The sequence shown here is derived from an EMBL/GenBank/DDBJ whole genome shotgun (WGS) entry which is preliminary data.</text>
</comment>
<dbReference type="Gene3D" id="3.20.20.210">
    <property type="match status" value="1"/>
</dbReference>
<dbReference type="GO" id="GO:0003871">
    <property type="term" value="F:5-methyltetrahydropteroyltriglutamate-homocysteine S-methyltransferase activity"/>
    <property type="evidence" value="ECO:0007669"/>
    <property type="project" value="InterPro"/>
</dbReference>
<dbReference type="OrthoDB" id="7772923at2759"/>
<dbReference type="InterPro" id="IPR038071">
    <property type="entry name" value="UROD/MetE-like_sf"/>
</dbReference>
<dbReference type="EMBL" id="CCBP010000097">
    <property type="protein sequence ID" value="CDO71055.1"/>
    <property type="molecule type" value="Genomic_DNA"/>
</dbReference>
<protein>
    <recommendedName>
        <fullName evidence="1">Cobalamin-independent methionine synthase MetE C-terminal/archaeal domain-containing protein</fullName>
    </recommendedName>
</protein>
<evidence type="ECO:0000313" key="2">
    <source>
        <dbReference type="EMBL" id="CDO71055.1"/>
    </source>
</evidence>